<organism evidence="1">
    <name type="scientific">marine sediment metagenome</name>
    <dbReference type="NCBI Taxonomy" id="412755"/>
    <lineage>
        <taxon>unclassified sequences</taxon>
        <taxon>metagenomes</taxon>
        <taxon>ecological metagenomes</taxon>
    </lineage>
</organism>
<sequence>MANIFRIDRPNNTIALGTTGTITDIGFKHTAGSQASPIDVTNTRQHGFEIHYSGNNYNVTAIRARAQLVTTDTSASAQGALLQAVNNDGINAGVLNGALIEAIGKSTTTAATITMMRGCLINTEWSAKDTVTDLRVLHVRTHTRDAATEGYVSGTGYGIYIENEAVGGNGQALDAGIYFKGTNLSAGNKAYTYGVDFSGATYGTADIKLSNNGVINNISGQTGLGTPSPDGTLHVHTASAGSVTAIAAADDLIIENNDNAGISILTPNNKIGGIYFGDPDSSIRGQILYGHAADTFTIVSNQGVALFIDSNRNFTLGSSGTPQSRLTVEGTITLTEQAAAESSSATYGQVWTKTATPNELWFTDDTSVDRMLSTATHYVTDASIFHHGDSTNYTKITATGDIHPVGSAFLVFEKASGNGIKVDQATPTFGFADLLGDQFSRNTGGTKPTLTTYNGDVDAWQFSDGDEAYLTYHIPHDYVPGTDIHLHIHWSQNNTGATGGTIDFKYFAVYAKGHNQASGSVFTGFSGNPITATFSSIDINDAGSGLNQYQQHITEITISGASATSALFDRDDFEPDGVIELTLEMDANNLTGTPSDPFIHYADIHYQTTGLIGTKSRTPDFYA</sequence>
<evidence type="ECO:0000313" key="1">
    <source>
        <dbReference type="EMBL" id="KKN32990.1"/>
    </source>
</evidence>
<proteinExistence type="predicted"/>
<reference evidence="1" key="1">
    <citation type="journal article" date="2015" name="Nature">
        <title>Complex archaea that bridge the gap between prokaryotes and eukaryotes.</title>
        <authorList>
            <person name="Spang A."/>
            <person name="Saw J.H."/>
            <person name="Jorgensen S.L."/>
            <person name="Zaremba-Niedzwiedzka K."/>
            <person name="Martijn J."/>
            <person name="Lind A.E."/>
            <person name="van Eijk R."/>
            <person name="Schleper C."/>
            <person name="Guy L."/>
            <person name="Ettema T.J."/>
        </authorList>
    </citation>
    <scope>NUCLEOTIDE SEQUENCE</scope>
</reference>
<name>A0A0F9PMH1_9ZZZZ</name>
<gene>
    <name evidence="1" type="ORF">LCGC14_0808160</name>
</gene>
<protein>
    <submittedName>
        <fullName evidence="1">Uncharacterized protein</fullName>
    </submittedName>
</protein>
<dbReference type="AlphaFoldDB" id="A0A0F9PMH1"/>
<dbReference type="EMBL" id="LAZR01002213">
    <property type="protein sequence ID" value="KKN32990.1"/>
    <property type="molecule type" value="Genomic_DNA"/>
</dbReference>
<comment type="caution">
    <text evidence="1">The sequence shown here is derived from an EMBL/GenBank/DDBJ whole genome shotgun (WGS) entry which is preliminary data.</text>
</comment>
<accession>A0A0F9PMH1</accession>